<dbReference type="SUPFAM" id="SSF50475">
    <property type="entry name" value="FMN-binding split barrel"/>
    <property type="match status" value="1"/>
</dbReference>
<dbReference type="AlphaFoldDB" id="A0A2U1CRF1"/>
<dbReference type="Gene3D" id="2.30.110.10">
    <property type="entry name" value="Electron Transport, Fmn-binding Protein, Chain A"/>
    <property type="match status" value="1"/>
</dbReference>
<comment type="similarity">
    <text evidence="1">Belongs to the non-flavoprotein flavin reductase family.</text>
</comment>
<accession>A0A2U1CRF1</accession>
<dbReference type="RefSeq" id="WP_017525499.1">
    <property type="nucleotide sequence ID" value="NZ_JACCEX010000001.1"/>
</dbReference>
<proteinExistence type="inferred from homology"/>
<dbReference type="EMBL" id="QEKO01000001">
    <property type="protein sequence ID" value="PVY68453.1"/>
    <property type="molecule type" value="Genomic_DNA"/>
</dbReference>
<dbReference type="PANTHER" id="PTHR30466:SF11">
    <property type="entry name" value="FLAVIN-DEPENDENT MONOOXYGENASE, REDUCTASE SUBUNIT HSAB"/>
    <property type="match status" value="1"/>
</dbReference>
<evidence type="ECO:0000259" key="3">
    <source>
        <dbReference type="SMART" id="SM00903"/>
    </source>
</evidence>
<comment type="caution">
    <text evidence="4">The sequence shown here is derived from an EMBL/GenBank/DDBJ whole genome shotgun (WGS) entry which is preliminary data.</text>
</comment>
<dbReference type="OrthoDB" id="9792858at2"/>
<dbReference type="PANTHER" id="PTHR30466">
    <property type="entry name" value="FLAVIN REDUCTASE"/>
    <property type="match status" value="1"/>
</dbReference>
<dbReference type="Proteomes" id="UP000246145">
    <property type="component" value="Unassembled WGS sequence"/>
</dbReference>
<dbReference type="InterPro" id="IPR050268">
    <property type="entry name" value="NADH-dep_flavin_reductase"/>
</dbReference>
<evidence type="ECO:0000256" key="2">
    <source>
        <dbReference type="ARBA" id="ARBA00023002"/>
    </source>
</evidence>
<dbReference type="STRING" id="1231391.GCA_000308195_03151"/>
<dbReference type="InterPro" id="IPR012349">
    <property type="entry name" value="Split_barrel_FMN-bd"/>
</dbReference>
<feature type="domain" description="Flavin reductase like" evidence="3">
    <location>
        <begin position="17"/>
        <end position="164"/>
    </location>
</feature>
<dbReference type="GO" id="GO:0010181">
    <property type="term" value="F:FMN binding"/>
    <property type="evidence" value="ECO:0007669"/>
    <property type="project" value="InterPro"/>
</dbReference>
<dbReference type="GO" id="GO:0042602">
    <property type="term" value="F:riboflavin reductase (NADPH) activity"/>
    <property type="evidence" value="ECO:0007669"/>
    <property type="project" value="TreeGrafter"/>
</dbReference>
<dbReference type="InterPro" id="IPR002563">
    <property type="entry name" value="Flavin_Rdtase-like_dom"/>
</dbReference>
<evidence type="ECO:0000313" key="5">
    <source>
        <dbReference type="Proteomes" id="UP000246145"/>
    </source>
</evidence>
<keyword evidence="5" id="KW-1185">Reference proteome</keyword>
<dbReference type="Pfam" id="PF01613">
    <property type="entry name" value="Flavin_Reduct"/>
    <property type="match status" value="1"/>
</dbReference>
<name>A0A2U1CRF1_9BURK</name>
<keyword evidence="2" id="KW-0560">Oxidoreductase</keyword>
<reference evidence="4 5" key="1">
    <citation type="submission" date="2018-04" db="EMBL/GenBank/DDBJ databases">
        <title>Genomic Encyclopedia of Type Strains, Phase IV (KMG-IV): sequencing the most valuable type-strain genomes for metagenomic binning, comparative biology and taxonomic classification.</title>
        <authorList>
            <person name="Goeker M."/>
        </authorList>
    </citation>
    <scope>NUCLEOTIDE SEQUENCE [LARGE SCALE GENOMIC DNA]</scope>
    <source>
        <strain evidence="4 5">DSM 10065</strain>
    </source>
</reference>
<sequence>MTANAPDFDAAFFRSALGRFATGVTLITTQSHDGPQPIGLTISSFNSVSLEPPLVSWTLSKKAASLPHFEKAERYVIHVLSAQQLHLARRFATGSQEQRFEGIEVGRSPNGAVMLSDPDCAAWFECYNLCRHEAGDHIIFIGQVERCERSFHQPLVYHAGDFDLTPSHEPLSGD</sequence>
<organism evidence="4 5">
    <name type="scientific">Pusillimonas noertemannii</name>
    <dbReference type="NCBI Taxonomy" id="305977"/>
    <lineage>
        <taxon>Bacteria</taxon>
        <taxon>Pseudomonadati</taxon>
        <taxon>Pseudomonadota</taxon>
        <taxon>Betaproteobacteria</taxon>
        <taxon>Burkholderiales</taxon>
        <taxon>Alcaligenaceae</taxon>
        <taxon>Pusillimonas</taxon>
    </lineage>
</organism>
<dbReference type="SMART" id="SM00903">
    <property type="entry name" value="Flavin_Reduct"/>
    <property type="match status" value="1"/>
</dbReference>
<gene>
    <name evidence="4" type="ORF">C7440_0855</name>
</gene>
<evidence type="ECO:0000256" key="1">
    <source>
        <dbReference type="ARBA" id="ARBA00008898"/>
    </source>
</evidence>
<protein>
    <submittedName>
        <fullName evidence="4">Flavin reductase (DIM6/NTAB) family NADH-FMN oxidoreductase RutF</fullName>
    </submittedName>
</protein>
<evidence type="ECO:0000313" key="4">
    <source>
        <dbReference type="EMBL" id="PVY68453.1"/>
    </source>
</evidence>